<organism evidence="1 2">
    <name type="scientific">Candidatus Nanogingivalis gingivitcus</name>
    <dbReference type="NCBI Taxonomy" id="2171992"/>
    <lineage>
        <taxon>Bacteria</taxon>
        <taxon>Candidatus Saccharimonadota</taxon>
        <taxon>Candidatus Nanosyncoccalia</taxon>
        <taxon>Candidatus Nanogingivales</taxon>
        <taxon>Candidatus Nanogingivalaceae</taxon>
        <taxon>Candidatus Nanogingivalis</taxon>
    </lineage>
</organism>
<proteinExistence type="predicted"/>
<reference evidence="1 2" key="2">
    <citation type="journal article" date="2020" name="Cell Rep.">
        <title>Acquisition and Adaptation of Ultra-small Parasitic Reduced Genome Bacteria to Mammalian Hosts.</title>
        <authorList>
            <person name="McLean J.S."/>
            <person name="Bor B."/>
            <person name="Kerns K.A."/>
            <person name="Liu Q."/>
            <person name="To T.T."/>
            <person name="Solden L."/>
            <person name="Hendrickson E.L."/>
            <person name="Wrighton K."/>
            <person name="Shi W."/>
            <person name="He X."/>
        </authorList>
    </citation>
    <scope>NUCLEOTIDE SEQUENCE [LARGE SCALE GENOMIC DNA]</scope>
    <source>
        <strain evidence="1 2">TM7_CMJM_G6_1_HOT_870</strain>
    </source>
</reference>
<comment type="caution">
    <text evidence="1">The sequence shown here is derived from an EMBL/GenBank/DDBJ whole genome shotgun (WGS) entry which is preliminary data.</text>
</comment>
<name>A0ABY0FJ86_9BACT</name>
<accession>A0ABY0FJ86</accession>
<reference evidence="1 2" key="1">
    <citation type="journal article" date="2018" name="bioRxiv">
        <title>Evidence of independent acquisition and adaption of ultra-small bacteria to human hosts across the highly diverse yet reduced genomes of the phylum Saccharibacteria.</title>
        <authorList>
            <person name="McLean J.S."/>
            <person name="Bor B."/>
            <person name="To T.T."/>
            <person name="Liu Q."/>
            <person name="Kearns K.A."/>
            <person name="Solden L.M."/>
            <person name="Wrighton K.C."/>
            <person name="He X."/>
            <person name="Shi W."/>
        </authorList>
    </citation>
    <scope>NUCLEOTIDE SEQUENCE [LARGE SCALE GENOMIC DNA]</scope>
    <source>
        <strain evidence="1 2">TM7_CMJM_G6_1_HOT_870</strain>
    </source>
</reference>
<dbReference type="RefSeq" id="WP_129718625.1">
    <property type="nucleotide sequence ID" value="NZ_PRLK01000002.1"/>
</dbReference>
<dbReference type="Proteomes" id="UP001190925">
    <property type="component" value="Unassembled WGS sequence"/>
</dbReference>
<gene>
    <name evidence="1" type="ORF">G6CMJM_00202</name>
</gene>
<dbReference type="EMBL" id="PRLK01000002">
    <property type="protein sequence ID" value="RYC72866.1"/>
    <property type="molecule type" value="Genomic_DNA"/>
</dbReference>
<evidence type="ECO:0000313" key="1">
    <source>
        <dbReference type="EMBL" id="RYC72866.1"/>
    </source>
</evidence>
<keyword evidence="2" id="KW-1185">Reference proteome</keyword>
<evidence type="ECO:0000313" key="2">
    <source>
        <dbReference type="Proteomes" id="UP001190925"/>
    </source>
</evidence>
<sequence length="162" mass="19022">MKGSQYSDKNLEEFIQKHFGVNFGIDEVVSRDLPISYSAEAVIFRTKKKKLYAFLSSEARMTLGDMQYLLNKMNLKPAYFFPPNGYKDYFVDHAREQFLQIFPGREHVQDEELRYYKTRVTYNPALVEIAEVKNGEVRCFNSDSIGSWRTAFRLSYKKIIAK</sequence>
<protein>
    <submittedName>
        <fullName evidence="1">Uncharacterized protein</fullName>
    </submittedName>
</protein>